<protein>
    <submittedName>
        <fullName evidence="2">Uncharacterized protein</fullName>
    </submittedName>
</protein>
<dbReference type="AlphaFoldDB" id="M6VH45"/>
<dbReference type="NCBIfam" id="NF041924">
    <property type="entry name" value="QatB"/>
    <property type="match status" value="1"/>
</dbReference>
<feature type="compositionally biased region" description="Basic and acidic residues" evidence="1">
    <location>
        <begin position="24"/>
        <end position="39"/>
    </location>
</feature>
<dbReference type="Proteomes" id="UP000012149">
    <property type="component" value="Unassembled WGS sequence"/>
</dbReference>
<gene>
    <name evidence="2" type="ORF">LEP1GSC161_2756</name>
</gene>
<organism evidence="2 3">
    <name type="scientific">Leptospira santarosai str. CBC1416</name>
    <dbReference type="NCBI Taxonomy" id="1193059"/>
    <lineage>
        <taxon>Bacteria</taxon>
        <taxon>Pseudomonadati</taxon>
        <taxon>Spirochaetota</taxon>
        <taxon>Spirochaetia</taxon>
        <taxon>Leptospirales</taxon>
        <taxon>Leptospiraceae</taxon>
        <taxon>Leptospira</taxon>
    </lineage>
</organism>
<reference evidence="2 3" key="1">
    <citation type="submission" date="2013-01" db="EMBL/GenBank/DDBJ databases">
        <authorList>
            <person name="Harkins D.M."/>
            <person name="Durkin A.S."/>
            <person name="Brinkac L.M."/>
            <person name="Haft D.H."/>
            <person name="Selengut J.D."/>
            <person name="Sanka R."/>
            <person name="DePew J."/>
            <person name="Purushe J."/>
            <person name="Matthias M.A."/>
            <person name="Vinetz J.M."/>
            <person name="Sutton G.G."/>
            <person name="Nierman W.C."/>
            <person name="Fouts D.E."/>
        </authorList>
    </citation>
    <scope>NUCLEOTIDE SEQUENCE [LARGE SCALE GENOMIC DNA]</scope>
    <source>
        <strain evidence="2 3">CBC1416</strain>
    </source>
</reference>
<evidence type="ECO:0000256" key="1">
    <source>
        <dbReference type="SAM" id="MobiDB-lite"/>
    </source>
</evidence>
<dbReference type="EMBL" id="AKWE02000152">
    <property type="protein sequence ID" value="EMO56822.1"/>
    <property type="molecule type" value="Genomic_DNA"/>
</dbReference>
<proteinExistence type="predicted"/>
<evidence type="ECO:0000313" key="2">
    <source>
        <dbReference type="EMBL" id="EMO56822.1"/>
    </source>
</evidence>
<dbReference type="InterPro" id="IPR049675">
    <property type="entry name" value="QatB"/>
</dbReference>
<comment type="caution">
    <text evidence="2">The sequence shown here is derived from an EMBL/GenBank/DDBJ whole genome shotgun (WGS) entry which is preliminary data.</text>
</comment>
<feature type="region of interest" description="Disordered" evidence="1">
    <location>
        <begin position="1"/>
        <end position="55"/>
    </location>
</feature>
<feature type="compositionally biased region" description="Low complexity" evidence="1">
    <location>
        <begin position="1"/>
        <end position="14"/>
    </location>
</feature>
<name>M6VH45_9LEPT</name>
<evidence type="ECO:0000313" key="3">
    <source>
        <dbReference type="Proteomes" id="UP000012149"/>
    </source>
</evidence>
<accession>M6VH45</accession>
<sequence length="280" mass="30274">MGTSSSNSGSSGNTPIIPSWIDAPPDKKEPSPAKKKSEEFPPAPKRPVMPEKGLNKRFQGARTLFSKYASSDGSDRRSLKKSISRYVSHSLNGSKNASKRMGISKVAGVNLLNFLSTASATGIEKALTSVGLSNLAGRPIDDIFINLVDYICPSGGTVDIGITRDAYIKTVADLASEDVGSLSNLSEEQIKTFFEIFATYTIEARICNDIGTKSILLPTNVEAIIKVHNQLHSFIKRAVSDAISREYKRGNGLTVGKTHGFVDKVYQQAFNILESLGNEE</sequence>